<dbReference type="Proteomes" id="UP000550787">
    <property type="component" value="Unassembled WGS sequence"/>
</dbReference>
<reference evidence="2 3" key="1">
    <citation type="submission" date="2020-04" db="EMBL/GenBank/DDBJ databases">
        <title>Description of novel Gluconacetobacter.</title>
        <authorList>
            <person name="Sombolestani A."/>
        </authorList>
    </citation>
    <scope>NUCLEOTIDE SEQUENCE [LARGE SCALE GENOMIC DNA]</scope>
    <source>
        <strain evidence="2 3">LMG 7603</strain>
    </source>
</reference>
<organism evidence="2 3">
    <name type="scientific">Gluconacetobacter diazotrophicus</name>
    <name type="common">Acetobacter diazotrophicus</name>
    <dbReference type="NCBI Taxonomy" id="33996"/>
    <lineage>
        <taxon>Bacteria</taxon>
        <taxon>Pseudomonadati</taxon>
        <taxon>Pseudomonadota</taxon>
        <taxon>Alphaproteobacteria</taxon>
        <taxon>Acetobacterales</taxon>
        <taxon>Acetobacteraceae</taxon>
        <taxon>Gluconacetobacter</taxon>
    </lineage>
</organism>
<evidence type="ECO:0000313" key="3">
    <source>
        <dbReference type="Proteomes" id="UP000550787"/>
    </source>
</evidence>
<dbReference type="Gene3D" id="3.40.50.300">
    <property type="entry name" value="P-loop containing nucleotide triphosphate hydrolases"/>
    <property type="match status" value="1"/>
</dbReference>
<dbReference type="SUPFAM" id="SSF52540">
    <property type="entry name" value="P-loop containing nucleoside triphosphate hydrolases"/>
    <property type="match status" value="1"/>
</dbReference>
<dbReference type="SMART" id="SM00382">
    <property type="entry name" value="AAA"/>
    <property type="match status" value="1"/>
</dbReference>
<accession>A0A7W4I5I6</accession>
<dbReference type="GO" id="GO:0006270">
    <property type="term" value="P:DNA replication initiation"/>
    <property type="evidence" value="ECO:0007669"/>
    <property type="project" value="TreeGrafter"/>
</dbReference>
<dbReference type="EMBL" id="JABEQG010000011">
    <property type="protein sequence ID" value="MBB2156275.1"/>
    <property type="molecule type" value="Genomic_DNA"/>
</dbReference>
<dbReference type="Gene3D" id="1.10.8.60">
    <property type="match status" value="1"/>
</dbReference>
<dbReference type="PANTHER" id="PTHR30050:SF5">
    <property type="entry name" value="DNAA REGULATORY INACTIVATOR HDA"/>
    <property type="match status" value="1"/>
</dbReference>
<dbReference type="AlphaFoldDB" id="A0A7W4I5I6"/>
<proteinExistence type="predicted"/>
<feature type="domain" description="AAA+ ATPase" evidence="1">
    <location>
        <begin position="56"/>
        <end position="172"/>
    </location>
</feature>
<evidence type="ECO:0000259" key="1">
    <source>
        <dbReference type="SMART" id="SM00382"/>
    </source>
</evidence>
<dbReference type="OMA" id="DRWPDWP"/>
<sequence>MVERTAQNQDETAPRDSFGQLVLPFAHRTRHARADFVAAPSNGMARAWLLGAPAWPEHRLALWGAAGAGKTHLLDIWAQERGAVLLTGADLTQATLGRLFDDAPDMLRAVAVDDADRVEDQRALLHLLNAAREHRVAVVLAARLSPARWPVVLPDLASRLRATMAIELRQPEDTLLRILLLRHLADRQIVVSQPVTEWLLRRLPRTASAIREAAIRLDHAGLAAGRRVTRALALSVLHDMLAHDGAPDEADARAR</sequence>
<comment type="caution">
    <text evidence="2">The sequence shown here is derived from an EMBL/GenBank/DDBJ whole genome shotgun (WGS) entry which is preliminary data.</text>
</comment>
<name>A0A7W4I5I6_GLUDI</name>
<dbReference type="InterPro" id="IPR003593">
    <property type="entry name" value="AAA+_ATPase"/>
</dbReference>
<dbReference type="GO" id="GO:0003688">
    <property type="term" value="F:DNA replication origin binding"/>
    <property type="evidence" value="ECO:0007669"/>
    <property type="project" value="TreeGrafter"/>
</dbReference>
<gene>
    <name evidence="2" type="ORF">HLH33_08120</name>
</gene>
<evidence type="ECO:0000313" key="2">
    <source>
        <dbReference type="EMBL" id="MBB2156275.1"/>
    </source>
</evidence>
<protein>
    <submittedName>
        <fullName evidence="2">Chromosomal replication initiator DnaA</fullName>
    </submittedName>
</protein>
<dbReference type="PANTHER" id="PTHR30050">
    <property type="entry name" value="CHROMOSOMAL REPLICATION INITIATOR PROTEIN DNAA"/>
    <property type="match status" value="1"/>
</dbReference>
<dbReference type="InterPro" id="IPR027417">
    <property type="entry name" value="P-loop_NTPase"/>
</dbReference>
<dbReference type="GO" id="GO:0005886">
    <property type="term" value="C:plasma membrane"/>
    <property type="evidence" value="ECO:0007669"/>
    <property type="project" value="TreeGrafter"/>
</dbReference>
<dbReference type="RefSeq" id="WP_012225707.1">
    <property type="nucleotide sequence ID" value="NZ_JABEQG010000011.1"/>
</dbReference>